<feature type="transmembrane region" description="Helical" evidence="5">
    <location>
        <begin position="121"/>
        <end position="139"/>
    </location>
</feature>
<evidence type="ECO:0000256" key="3">
    <source>
        <dbReference type="ARBA" id="ARBA00022989"/>
    </source>
</evidence>
<dbReference type="InterPro" id="IPR053153">
    <property type="entry name" value="APC_K+_Transporter"/>
</dbReference>
<protein>
    <submittedName>
        <fullName evidence="6">Amino acid permease</fullName>
    </submittedName>
</protein>
<dbReference type="EMBL" id="JBHTIR010000770">
    <property type="protein sequence ID" value="MFD0851772.1"/>
    <property type="molecule type" value="Genomic_DNA"/>
</dbReference>
<keyword evidence="7" id="KW-1185">Reference proteome</keyword>
<evidence type="ECO:0000256" key="1">
    <source>
        <dbReference type="ARBA" id="ARBA00004141"/>
    </source>
</evidence>
<evidence type="ECO:0000256" key="5">
    <source>
        <dbReference type="SAM" id="Phobius"/>
    </source>
</evidence>
<feature type="transmembrane region" description="Helical" evidence="5">
    <location>
        <begin position="97"/>
        <end position="115"/>
    </location>
</feature>
<accession>A0ABW3CCY9</accession>
<keyword evidence="4 5" id="KW-0472">Membrane</keyword>
<dbReference type="PANTHER" id="PTHR47704">
    <property type="entry name" value="POTASSIUM TRANSPORTER KIMA"/>
    <property type="match status" value="1"/>
</dbReference>
<name>A0ABW3CCY9_9ACTN</name>
<feature type="transmembrane region" description="Helical" evidence="5">
    <location>
        <begin position="53"/>
        <end position="76"/>
    </location>
</feature>
<dbReference type="Gene3D" id="1.20.1740.10">
    <property type="entry name" value="Amino acid/polyamine transporter I"/>
    <property type="match status" value="1"/>
</dbReference>
<evidence type="ECO:0000313" key="6">
    <source>
        <dbReference type="EMBL" id="MFD0851772.1"/>
    </source>
</evidence>
<evidence type="ECO:0000256" key="4">
    <source>
        <dbReference type="ARBA" id="ARBA00023136"/>
    </source>
</evidence>
<dbReference type="InterPro" id="IPR002293">
    <property type="entry name" value="AA/rel_permease1"/>
</dbReference>
<evidence type="ECO:0000313" key="7">
    <source>
        <dbReference type="Proteomes" id="UP001597083"/>
    </source>
</evidence>
<dbReference type="Pfam" id="PF13520">
    <property type="entry name" value="AA_permease_2"/>
    <property type="match status" value="1"/>
</dbReference>
<organism evidence="6 7">
    <name type="scientific">Actinomadura adrarensis</name>
    <dbReference type="NCBI Taxonomy" id="1819600"/>
    <lineage>
        <taxon>Bacteria</taxon>
        <taxon>Bacillati</taxon>
        <taxon>Actinomycetota</taxon>
        <taxon>Actinomycetes</taxon>
        <taxon>Streptosporangiales</taxon>
        <taxon>Thermomonosporaceae</taxon>
        <taxon>Actinomadura</taxon>
    </lineage>
</organism>
<sequence>GFPVLGSILARDGYLPRQLHTRGDRLAFSNGIVILAGAAGLLVYAFQAEVTRLIQLYIVGVFVSFTLSQIGMVRHWNRHLATERDPAARRHMHRSRIINAIGGSTTGFVLVIVLLTKFTHGAYIVCIAMPILFLLMRSIKRHYDRVAAELVPTGEDVALPARNHAIVLVSKLHKPTLRAV</sequence>
<comment type="caution">
    <text evidence="6">The sequence shown here is derived from an EMBL/GenBank/DDBJ whole genome shotgun (WGS) entry which is preliminary data.</text>
</comment>
<feature type="non-terminal residue" evidence="6">
    <location>
        <position position="180"/>
    </location>
</feature>
<proteinExistence type="predicted"/>
<feature type="non-terminal residue" evidence="6">
    <location>
        <position position="1"/>
    </location>
</feature>
<reference evidence="7" key="1">
    <citation type="journal article" date="2019" name="Int. J. Syst. Evol. Microbiol.">
        <title>The Global Catalogue of Microorganisms (GCM) 10K type strain sequencing project: providing services to taxonomists for standard genome sequencing and annotation.</title>
        <authorList>
            <consortium name="The Broad Institute Genomics Platform"/>
            <consortium name="The Broad Institute Genome Sequencing Center for Infectious Disease"/>
            <person name="Wu L."/>
            <person name="Ma J."/>
        </authorList>
    </citation>
    <scope>NUCLEOTIDE SEQUENCE [LARGE SCALE GENOMIC DNA]</scope>
    <source>
        <strain evidence="7">JCM 31696</strain>
    </source>
</reference>
<keyword evidence="3 5" id="KW-1133">Transmembrane helix</keyword>
<comment type="subcellular location">
    <subcellularLocation>
        <location evidence="1">Membrane</location>
        <topology evidence="1">Multi-pass membrane protein</topology>
    </subcellularLocation>
</comment>
<keyword evidence="2 5" id="KW-0812">Transmembrane</keyword>
<evidence type="ECO:0000256" key="2">
    <source>
        <dbReference type="ARBA" id="ARBA00022692"/>
    </source>
</evidence>
<feature type="transmembrane region" description="Helical" evidence="5">
    <location>
        <begin position="26"/>
        <end position="47"/>
    </location>
</feature>
<gene>
    <name evidence="6" type="ORF">ACFQ07_06050</name>
</gene>
<dbReference type="Proteomes" id="UP001597083">
    <property type="component" value="Unassembled WGS sequence"/>
</dbReference>
<dbReference type="PANTHER" id="PTHR47704:SF1">
    <property type="entry name" value="POTASSIUM TRANSPORTER KIMA"/>
    <property type="match status" value="1"/>
</dbReference>